<evidence type="ECO:0000256" key="1">
    <source>
        <dbReference type="ARBA" id="ARBA00022857"/>
    </source>
</evidence>
<dbReference type="InterPro" id="IPR013328">
    <property type="entry name" value="6PGD_dom2"/>
</dbReference>
<name>X0TK32_9ZZZZ</name>
<dbReference type="SUPFAM" id="SSF48179">
    <property type="entry name" value="6-phosphogluconate dehydrogenase C-terminal domain-like"/>
    <property type="match status" value="1"/>
</dbReference>
<gene>
    <name evidence="4" type="ORF">S01H1_26009</name>
</gene>
<dbReference type="InterPro" id="IPR008927">
    <property type="entry name" value="6-PGluconate_DH-like_C_sf"/>
</dbReference>
<dbReference type="PANTHER" id="PTHR43765:SF2">
    <property type="entry name" value="2-DEHYDROPANTOATE 2-REDUCTASE"/>
    <property type="match status" value="1"/>
</dbReference>
<dbReference type="GO" id="GO:0050661">
    <property type="term" value="F:NADP binding"/>
    <property type="evidence" value="ECO:0007669"/>
    <property type="project" value="TreeGrafter"/>
</dbReference>
<keyword evidence="2" id="KW-0560">Oxidoreductase</keyword>
<dbReference type="Pfam" id="PF08546">
    <property type="entry name" value="ApbA_C"/>
    <property type="match status" value="1"/>
</dbReference>
<dbReference type="InterPro" id="IPR013752">
    <property type="entry name" value="KPA_reductase"/>
</dbReference>
<feature type="non-terminal residue" evidence="4">
    <location>
        <position position="1"/>
    </location>
</feature>
<evidence type="ECO:0000259" key="3">
    <source>
        <dbReference type="Pfam" id="PF08546"/>
    </source>
</evidence>
<dbReference type="Gene3D" id="1.10.1040.10">
    <property type="entry name" value="N-(1-d-carboxylethyl)-l-norvaline Dehydrogenase, domain 2"/>
    <property type="match status" value="1"/>
</dbReference>
<organism evidence="4">
    <name type="scientific">marine sediment metagenome</name>
    <dbReference type="NCBI Taxonomy" id="412755"/>
    <lineage>
        <taxon>unclassified sequences</taxon>
        <taxon>metagenomes</taxon>
        <taxon>ecological metagenomes</taxon>
    </lineage>
</organism>
<dbReference type="AlphaFoldDB" id="X0TK32"/>
<protein>
    <recommendedName>
        <fullName evidence="3">Ketopantoate reductase C-terminal domain-containing protein</fullName>
    </recommendedName>
</protein>
<evidence type="ECO:0000256" key="2">
    <source>
        <dbReference type="ARBA" id="ARBA00023002"/>
    </source>
</evidence>
<comment type="caution">
    <text evidence="4">The sequence shown here is derived from an EMBL/GenBank/DDBJ whole genome shotgun (WGS) entry which is preliminary data.</text>
</comment>
<dbReference type="InterPro" id="IPR050838">
    <property type="entry name" value="Ketopantoate_reductase"/>
</dbReference>
<accession>X0TK32</accession>
<feature type="domain" description="Ketopantoate reductase C-terminal" evidence="3">
    <location>
        <begin position="5"/>
        <end position="116"/>
    </location>
</feature>
<dbReference type="PANTHER" id="PTHR43765">
    <property type="entry name" value="2-DEHYDROPANTOATE 2-REDUCTASE-RELATED"/>
    <property type="match status" value="1"/>
</dbReference>
<reference evidence="4" key="1">
    <citation type="journal article" date="2014" name="Front. Microbiol.">
        <title>High frequency of phylogenetically diverse reductive dehalogenase-homologous genes in deep subseafloor sedimentary metagenomes.</title>
        <authorList>
            <person name="Kawai M."/>
            <person name="Futagami T."/>
            <person name="Toyoda A."/>
            <person name="Takaki Y."/>
            <person name="Nishi S."/>
            <person name="Hori S."/>
            <person name="Arai W."/>
            <person name="Tsubouchi T."/>
            <person name="Morono Y."/>
            <person name="Uchiyama I."/>
            <person name="Ito T."/>
            <person name="Fujiyama A."/>
            <person name="Inagaki F."/>
            <person name="Takami H."/>
        </authorList>
    </citation>
    <scope>NUCLEOTIDE SEQUENCE</scope>
    <source>
        <strain evidence="4">Expedition CK06-06</strain>
    </source>
</reference>
<dbReference type="GO" id="GO:0005737">
    <property type="term" value="C:cytoplasm"/>
    <property type="evidence" value="ECO:0007669"/>
    <property type="project" value="TreeGrafter"/>
</dbReference>
<evidence type="ECO:0000313" key="4">
    <source>
        <dbReference type="EMBL" id="GAF93918.1"/>
    </source>
</evidence>
<dbReference type="EMBL" id="BARS01015748">
    <property type="protein sequence ID" value="GAF93918.1"/>
    <property type="molecule type" value="Genomic_DNA"/>
</dbReference>
<dbReference type="GO" id="GO:0008677">
    <property type="term" value="F:2-dehydropantoate 2-reductase activity"/>
    <property type="evidence" value="ECO:0007669"/>
    <property type="project" value="TreeGrafter"/>
</dbReference>
<keyword evidence="1" id="KW-0521">NADP</keyword>
<proteinExistence type="predicted"/>
<sequence length="126" mass="13196">RPEFALINALTAILGVPNGELLKIPTCQTVLDGAVAEAVQVASGCGIQLQLPEEIERVRAVCNSTAANISSMLQDVKRQKKTEIDQINGAVVRMAASLGMASPVNEVLTALVRGLEAGYKVEGGKP</sequence>